<organism evidence="1">
    <name type="scientific">Arundo donax</name>
    <name type="common">Giant reed</name>
    <name type="synonym">Donax arundinaceus</name>
    <dbReference type="NCBI Taxonomy" id="35708"/>
    <lineage>
        <taxon>Eukaryota</taxon>
        <taxon>Viridiplantae</taxon>
        <taxon>Streptophyta</taxon>
        <taxon>Embryophyta</taxon>
        <taxon>Tracheophyta</taxon>
        <taxon>Spermatophyta</taxon>
        <taxon>Magnoliopsida</taxon>
        <taxon>Liliopsida</taxon>
        <taxon>Poales</taxon>
        <taxon>Poaceae</taxon>
        <taxon>PACMAD clade</taxon>
        <taxon>Arundinoideae</taxon>
        <taxon>Arundineae</taxon>
        <taxon>Arundo</taxon>
    </lineage>
</organism>
<accession>A0A0A8YQ05</accession>
<evidence type="ECO:0000313" key="1">
    <source>
        <dbReference type="EMBL" id="JAD28844.1"/>
    </source>
</evidence>
<sequence length="42" mass="5078">MQLLLYYELIPSWNTCMLIYTLFEGKEVRFKICSCNINIFLI</sequence>
<proteinExistence type="predicted"/>
<dbReference type="EMBL" id="GBRH01269051">
    <property type="protein sequence ID" value="JAD28844.1"/>
    <property type="molecule type" value="Transcribed_RNA"/>
</dbReference>
<name>A0A0A8YQ05_ARUDO</name>
<reference evidence="1" key="1">
    <citation type="submission" date="2014-09" db="EMBL/GenBank/DDBJ databases">
        <authorList>
            <person name="Magalhaes I.L.F."/>
            <person name="Oliveira U."/>
            <person name="Santos F.R."/>
            <person name="Vidigal T.H.D.A."/>
            <person name="Brescovit A.D."/>
            <person name="Santos A.J."/>
        </authorList>
    </citation>
    <scope>NUCLEOTIDE SEQUENCE</scope>
    <source>
        <tissue evidence="1">Shoot tissue taken approximately 20 cm above the soil surface</tissue>
    </source>
</reference>
<dbReference type="AlphaFoldDB" id="A0A0A8YQ05"/>
<reference evidence="1" key="2">
    <citation type="journal article" date="2015" name="Data Brief">
        <title>Shoot transcriptome of the giant reed, Arundo donax.</title>
        <authorList>
            <person name="Barrero R.A."/>
            <person name="Guerrero F.D."/>
            <person name="Moolhuijzen P."/>
            <person name="Goolsby J.A."/>
            <person name="Tidwell J."/>
            <person name="Bellgard S.E."/>
            <person name="Bellgard M.I."/>
        </authorList>
    </citation>
    <scope>NUCLEOTIDE SEQUENCE</scope>
    <source>
        <tissue evidence="1">Shoot tissue taken approximately 20 cm above the soil surface</tissue>
    </source>
</reference>
<protein>
    <submittedName>
        <fullName evidence="1">Uncharacterized protein</fullName>
    </submittedName>
</protein>